<evidence type="ECO:0000256" key="12">
    <source>
        <dbReference type="RuleBase" id="RU004423"/>
    </source>
</evidence>
<keyword evidence="7 13" id="KW-0297">G-protein coupled receptor</keyword>
<evidence type="ECO:0000256" key="14">
    <source>
        <dbReference type="SAM" id="Phobius"/>
    </source>
</evidence>
<keyword evidence="10" id="KW-0325">Glycoprotein</keyword>
<dbReference type="PROSITE" id="PS50262">
    <property type="entry name" value="G_PROTEIN_RECEP_F1_2"/>
    <property type="match status" value="1"/>
</dbReference>
<feature type="transmembrane region" description="Helical" evidence="14">
    <location>
        <begin position="230"/>
        <end position="255"/>
    </location>
</feature>
<feature type="domain" description="G-protein coupled receptors family 1 profile" evidence="15">
    <location>
        <begin position="23"/>
        <end position="279"/>
    </location>
</feature>
<feature type="transmembrane region" description="Helical" evidence="14">
    <location>
        <begin position="130"/>
        <end position="149"/>
    </location>
</feature>
<name>A0A6P5PZT7_MUSCR</name>
<evidence type="ECO:0000256" key="9">
    <source>
        <dbReference type="ARBA" id="ARBA00023170"/>
    </source>
</evidence>
<dbReference type="GO" id="GO:0033038">
    <property type="term" value="F:bitter taste receptor activity"/>
    <property type="evidence" value="ECO:0007669"/>
    <property type="project" value="InterPro"/>
</dbReference>
<feature type="transmembrane region" description="Helical" evidence="14">
    <location>
        <begin position="84"/>
        <end position="109"/>
    </location>
</feature>
<keyword evidence="16" id="KW-1185">Reference proteome</keyword>
<dbReference type="KEGG" id="mcal:110297040"/>
<evidence type="ECO:0000256" key="3">
    <source>
        <dbReference type="ARBA" id="ARBA00022480"/>
    </source>
</evidence>
<evidence type="ECO:0000256" key="4">
    <source>
        <dbReference type="ARBA" id="ARBA00022606"/>
    </source>
</evidence>
<reference evidence="17" key="1">
    <citation type="submission" date="2025-08" db="UniProtKB">
        <authorList>
            <consortium name="RefSeq"/>
        </authorList>
    </citation>
    <scope>IDENTIFICATION</scope>
</reference>
<dbReference type="PANTHER" id="PTHR11394">
    <property type="entry name" value="TASTE RECEPTOR TYPE 2"/>
    <property type="match status" value="1"/>
</dbReference>
<dbReference type="Proteomes" id="UP000515126">
    <property type="component" value="Chromosome 6"/>
</dbReference>
<evidence type="ECO:0000256" key="5">
    <source>
        <dbReference type="ARBA" id="ARBA00022692"/>
    </source>
</evidence>
<dbReference type="RefSeq" id="XP_021021496.1">
    <property type="nucleotide sequence ID" value="XM_021165837.1"/>
</dbReference>
<dbReference type="PANTHER" id="PTHR11394:SF132">
    <property type="entry name" value="TASTE RECEPTOR TYPE 2 MEMBER 105"/>
    <property type="match status" value="1"/>
</dbReference>
<feature type="transmembrane region" description="Helical" evidence="14">
    <location>
        <begin position="261"/>
        <end position="282"/>
    </location>
</feature>
<dbReference type="GeneID" id="110297040"/>
<keyword evidence="4 13" id="KW-0716">Sensory transduction</keyword>
<comment type="similarity">
    <text evidence="2 12">Belongs to the G-protein coupled receptor T2R family.</text>
</comment>
<dbReference type="CDD" id="cd15021">
    <property type="entry name" value="7tm_TAS2R10"/>
    <property type="match status" value="1"/>
</dbReference>
<evidence type="ECO:0000256" key="6">
    <source>
        <dbReference type="ARBA" id="ARBA00022989"/>
    </source>
</evidence>
<evidence type="ECO:0000313" key="17">
    <source>
        <dbReference type="RefSeq" id="XP_021021496.1"/>
    </source>
</evidence>
<dbReference type="GO" id="GO:0016020">
    <property type="term" value="C:membrane"/>
    <property type="evidence" value="ECO:0007669"/>
    <property type="project" value="UniProtKB-SubCell"/>
</dbReference>
<feature type="transmembrane region" description="Helical" evidence="14">
    <location>
        <begin position="175"/>
        <end position="200"/>
    </location>
</feature>
<protein>
    <recommendedName>
        <fullName evidence="13">Taste receptor type 2</fullName>
    </recommendedName>
</protein>
<dbReference type="AlphaFoldDB" id="A0A6P5PZT7"/>
<evidence type="ECO:0000313" key="16">
    <source>
        <dbReference type="Proteomes" id="UP000515126"/>
    </source>
</evidence>
<keyword evidence="3 13" id="KW-0919">Taste</keyword>
<gene>
    <name evidence="17" type="primary">LOC110297040</name>
</gene>
<dbReference type="SUPFAM" id="SSF81321">
    <property type="entry name" value="Family A G protein-coupled receptor-like"/>
    <property type="match status" value="1"/>
</dbReference>
<evidence type="ECO:0000256" key="7">
    <source>
        <dbReference type="ARBA" id="ARBA00023040"/>
    </source>
</evidence>
<dbReference type="Gene3D" id="1.20.1070.10">
    <property type="entry name" value="Rhodopsin 7-helix transmembrane proteins"/>
    <property type="match status" value="1"/>
</dbReference>
<organism evidence="16 17">
    <name type="scientific">Mus caroli</name>
    <name type="common">Ryukyu mouse</name>
    <name type="synonym">Ricefield mouse</name>
    <dbReference type="NCBI Taxonomy" id="10089"/>
    <lineage>
        <taxon>Eukaryota</taxon>
        <taxon>Metazoa</taxon>
        <taxon>Chordata</taxon>
        <taxon>Craniata</taxon>
        <taxon>Vertebrata</taxon>
        <taxon>Euteleostomi</taxon>
        <taxon>Mammalia</taxon>
        <taxon>Eutheria</taxon>
        <taxon>Euarchontoglires</taxon>
        <taxon>Glires</taxon>
        <taxon>Rodentia</taxon>
        <taxon>Myomorpha</taxon>
        <taxon>Muroidea</taxon>
        <taxon>Muridae</taxon>
        <taxon>Murinae</taxon>
        <taxon>Mus</taxon>
        <taxon>Mus</taxon>
    </lineage>
</organism>
<evidence type="ECO:0000256" key="8">
    <source>
        <dbReference type="ARBA" id="ARBA00023136"/>
    </source>
</evidence>
<evidence type="ECO:0000259" key="15">
    <source>
        <dbReference type="PROSITE" id="PS50262"/>
    </source>
</evidence>
<accession>A0A6P5PZT7</accession>
<feature type="transmembrane region" description="Helical" evidence="14">
    <location>
        <begin position="44"/>
        <end position="64"/>
    </location>
</feature>
<evidence type="ECO:0000256" key="13">
    <source>
        <dbReference type="RuleBase" id="RU004424"/>
    </source>
</evidence>
<proteinExistence type="inferred from homology"/>
<dbReference type="InterPro" id="IPR017452">
    <property type="entry name" value="GPCR_Rhodpsn_7TM"/>
</dbReference>
<sequence length="309" mass="35489">MLSAAEGILLSIATVEAGLGVLGNTFIALVNCMDWAKNNKLSMIGFLLIGLATSRIFIVWLLTLDAYAKLFYPSKYFSSSLIEIVSYIWMTVNHLTVWFATSLSIFYFLKIANFSDCIFLWLKRRTDKAFVFLLGCLLTSWVISFLFVVKLMKDGKVNHRNRTSEMYWEKRQFTINYVFINIGVISLFMMTLTACFLLIISLWRHSRQMQSGVSGFRDLNTEAHVKAIKFLISFIILFILYFIGVSIEIICTFIPENKLLFIFGFTTASIYPCCHSFILILTNSQLKKAFVKVLQGLKFSEKRKVLRAT</sequence>
<keyword evidence="6 14" id="KW-1133">Transmembrane helix</keyword>
<keyword evidence="9 13" id="KW-0675">Receptor</keyword>
<dbReference type="InterPro" id="IPR007960">
    <property type="entry name" value="TAS2R"/>
</dbReference>
<dbReference type="GO" id="GO:0004930">
    <property type="term" value="F:G protein-coupled receptor activity"/>
    <property type="evidence" value="ECO:0007669"/>
    <property type="project" value="UniProtKB-KW"/>
</dbReference>
<feature type="transmembrane region" description="Helical" evidence="14">
    <location>
        <begin position="12"/>
        <end position="32"/>
    </location>
</feature>
<evidence type="ECO:0000256" key="2">
    <source>
        <dbReference type="ARBA" id="ARBA00007376"/>
    </source>
</evidence>
<comment type="subcellular location">
    <subcellularLocation>
        <location evidence="1 13">Membrane</location>
        <topology evidence="1 13">Multi-pass membrane protein</topology>
    </subcellularLocation>
</comment>
<evidence type="ECO:0000256" key="1">
    <source>
        <dbReference type="ARBA" id="ARBA00004141"/>
    </source>
</evidence>
<evidence type="ECO:0000256" key="11">
    <source>
        <dbReference type="ARBA" id="ARBA00023224"/>
    </source>
</evidence>
<dbReference type="Pfam" id="PF05296">
    <property type="entry name" value="TAS2R"/>
    <property type="match status" value="1"/>
</dbReference>
<keyword evidence="11 13" id="KW-0807">Transducer</keyword>
<evidence type="ECO:0000256" key="10">
    <source>
        <dbReference type="ARBA" id="ARBA00023180"/>
    </source>
</evidence>
<keyword evidence="5 13" id="KW-0812">Transmembrane</keyword>
<keyword evidence="8 13" id="KW-0472">Membrane</keyword>
<dbReference type="FunFam" id="1.20.1070.10:FF:000042">
    <property type="entry name" value="Taste receptor type 2 member 7"/>
    <property type="match status" value="1"/>
</dbReference>